<keyword evidence="11 12" id="KW-0511">Multifunctional enzyme</keyword>
<dbReference type="PROSITE" id="PS00767">
    <property type="entry name" value="THF_DHG_CYH_2"/>
    <property type="match status" value="1"/>
</dbReference>
<dbReference type="SUPFAM" id="SSF53223">
    <property type="entry name" value="Aminoacid dehydrogenase-like, N-terminal domain"/>
    <property type="match status" value="1"/>
</dbReference>
<dbReference type="Pfam" id="PF00763">
    <property type="entry name" value="THF_DHG_CYH"/>
    <property type="match status" value="1"/>
</dbReference>
<dbReference type="PANTHER" id="PTHR48099:SF5">
    <property type="entry name" value="C-1-TETRAHYDROFOLATE SYNTHASE, CYTOPLASMIC"/>
    <property type="match status" value="1"/>
</dbReference>
<comment type="caution">
    <text evidence="15">The sequence shown here is derived from an EMBL/GenBank/DDBJ whole genome shotgun (WGS) entry which is preliminary data.</text>
</comment>
<keyword evidence="10 12" id="KW-0486">Methionine biosynthesis</keyword>
<comment type="caution">
    <text evidence="12">Lacks conserved residue(s) required for the propagation of feature annotation.</text>
</comment>
<evidence type="ECO:0000256" key="10">
    <source>
        <dbReference type="ARBA" id="ARBA00023167"/>
    </source>
</evidence>
<dbReference type="GO" id="GO:0035999">
    <property type="term" value="P:tetrahydrofolate interconversion"/>
    <property type="evidence" value="ECO:0007669"/>
    <property type="project" value="UniProtKB-UniRule"/>
</dbReference>
<dbReference type="AlphaFoldDB" id="A0A3L7A007"/>
<dbReference type="FunFam" id="3.40.50.720:FF:000006">
    <property type="entry name" value="Bifunctional protein FolD"/>
    <property type="match status" value="1"/>
</dbReference>
<dbReference type="NCBIfam" id="NF010785">
    <property type="entry name" value="PRK14188.1"/>
    <property type="match status" value="1"/>
</dbReference>
<evidence type="ECO:0000259" key="13">
    <source>
        <dbReference type="Pfam" id="PF00763"/>
    </source>
</evidence>
<evidence type="ECO:0000256" key="8">
    <source>
        <dbReference type="ARBA" id="ARBA00023002"/>
    </source>
</evidence>
<keyword evidence="6 12" id="KW-0378">Hydrolase</keyword>
<dbReference type="InterPro" id="IPR020630">
    <property type="entry name" value="THF_DH/CycHdrlase_cat_dom"/>
</dbReference>
<dbReference type="NCBIfam" id="NF010783">
    <property type="entry name" value="PRK14186.1"/>
    <property type="match status" value="1"/>
</dbReference>
<dbReference type="Pfam" id="PF02882">
    <property type="entry name" value="THF_DHG_CYH_C"/>
    <property type="match status" value="1"/>
</dbReference>
<dbReference type="Proteomes" id="UP000269692">
    <property type="component" value="Unassembled WGS sequence"/>
</dbReference>
<feature type="binding site" evidence="12">
    <location>
        <position position="267"/>
    </location>
    <ligand>
        <name>NADP(+)</name>
        <dbReference type="ChEBI" id="CHEBI:58349"/>
    </ligand>
</feature>
<keyword evidence="16" id="KW-1185">Reference proteome</keyword>
<evidence type="ECO:0000259" key="14">
    <source>
        <dbReference type="Pfam" id="PF02882"/>
    </source>
</evidence>
<organism evidence="15 16">
    <name type="scientific">Xanthobacter tagetidis</name>
    <dbReference type="NCBI Taxonomy" id="60216"/>
    <lineage>
        <taxon>Bacteria</taxon>
        <taxon>Pseudomonadati</taxon>
        <taxon>Pseudomonadota</taxon>
        <taxon>Alphaproteobacteria</taxon>
        <taxon>Hyphomicrobiales</taxon>
        <taxon>Xanthobacteraceae</taxon>
        <taxon>Xanthobacter</taxon>
    </lineage>
</organism>
<sequence length="325" mass="33591">MVAFAGALGTRRAEADRAPRAADRGVLRVTGSHNIETRLIDGKAFAAGLRARIGAEVAALGAAHPPFRPGLAVVLVGADPASEVYVRNKAAQTVEAGMASFEHKLPADTREEDLLALVASLNADPAVNGILVQLPLPPQIDAMKVLAAIDPEKDVDGFHVINAGRLAVGLDALVPCTPLGCVMLLKHHLGSLAGMKAVVVGRSNIVGKPVAQLLLKEDCTVTIAHSRTRDLPAECRQADILIAAVGRPEMIRGDWIKPGATVIDVGINRVPKADGKTRLVGDVAFAEAQGIAGLITPVPGGVGPMTIACLLANTLTAAKRQAGLA</sequence>
<dbReference type="Gene3D" id="3.40.50.10860">
    <property type="entry name" value="Leucine Dehydrogenase, chain A, domain 1"/>
    <property type="match status" value="1"/>
</dbReference>
<dbReference type="GO" id="GO:0000105">
    <property type="term" value="P:L-histidine biosynthetic process"/>
    <property type="evidence" value="ECO:0007669"/>
    <property type="project" value="UniProtKB-KW"/>
</dbReference>
<dbReference type="FunFam" id="3.40.50.10860:FF:000005">
    <property type="entry name" value="C-1-tetrahydrofolate synthase, cytoplasmic, putative"/>
    <property type="match status" value="1"/>
</dbReference>
<dbReference type="EC" id="1.5.1.5" evidence="12"/>
<keyword evidence="4 12" id="KW-0028">Amino-acid biosynthesis</keyword>
<proteinExistence type="inferred from homology"/>
<evidence type="ECO:0000256" key="9">
    <source>
        <dbReference type="ARBA" id="ARBA00023102"/>
    </source>
</evidence>
<evidence type="ECO:0000313" key="16">
    <source>
        <dbReference type="Proteomes" id="UP000269692"/>
    </source>
</evidence>
<keyword evidence="3 12" id="KW-0554">One-carbon metabolism</keyword>
<keyword evidence="5 12" id="KW-0658">Purine biosynthesis</keyword>
<reference evidence="15 16" key="1">
    <citation type="submission" date="2018-10" db="EMBL/GenBank/DDBJ databases">
        <title>Xanthobacter tagetidis genome sequencing and assembly.</title>
        <authorList>
            <person name="Maclea K.S."/>
            <person name="Goen A.E."/>
            <person name="Fatima S.A."/>
        </authorList>
    </citation>
    <scope>NUCLEOTIDE SEQUENCE [LARGE SCALE GENOMIC DNA]</scope>
    <source>
        <strain evidence="15 16">ATCC 700314</strain>
    </source>
</reference>
<gene>
    <name evidence="12 15" type="primary">folD</name>
    <name evidence="15" type="ORF">D9R14_20400</name>
</gene>
<evidence type="ECO:0000256" key="5">
    <source>
        <dbReference type="ARBA" id="ARBA00022755"/>
    </source>
</evidence>
<protein>
    <recommendedName>
        <fullName evidence="12">Bifunctional protein FolD</fullName>
    </recommendedName>
    <domain>
        <recommendedName>
            <fullName evidence="12">Methylenetetrahydrofolate dehydrogenase</fullName>
            <ecNumber evidence="12">1.5.1.5</ecNumber>
        </recommendedName>
    </domain>
    <domain>
        <recommendedName>
            <fullName evidence="12">Methenyltetrahydrofolate cyclohydrolase</fullName>
            <ecNumber evidence="12">3.5.4.9</ecNumber>
        </recommendedName>
    </domain>
</protein>
<keyword evidence="9 12" id="KW-0368">Histidine biosynthesis</keyword>
<dbReference type="Gene3D" id="3.40.50.720">
    <property type="entry name" value="NAD(P)-binding Rossmann-like Domain"/>
    <property type="match status" value="1"/>
</dbReference>
<dbReference type="InterPro" id="IPR020631">
    <property type="entry name" value="THF_DH/CycHdrlase_NAD-bd_dom"/>
</dbReference>
<feature type="binding site" evidence="12">
    <location>
        <begin position="201"/>
        <end position="203"/>
    </location>
    <ligand>
        <name>NADP(+)</name>
        <dbReference type="ChEBI" id="CHEBI:58349"/>
    </ligand>
</feature>
<comment type="subunit">
    <text evidence="2 12">Homodimer.</text>
</comment>
<comment type="similarity">
    <text evidence="12">Belongs to the tetrahydrofolate dehydrogenase/cyclohydrolase family.</text>
</comment>
<dbReference type="InterPro" id="IPR000672">
    <property type="entry name" value="THF_DH/CycHdrlase"/>
</dbReference>
<comment type="catalytic activity">
    <reaction evidence="12">
        <text>(6R)-5,10-methenyltetrahydrofolate + H2O = (6R)-10-formyltetrahydrofolate + H(+)</text>
        <dbReference type="Rhea" id="RHEA:23700"/>
        <dbReference type="ChEBI" id="CHEBI:15377"/>
        <dbReference type="ChEBI" id="CHEBI:15378"/>
        <dbReference type="ChEBI" id="CHEBI:57455"/>
        <dbReference type="ChEBI" id="CHEBI:195366"/>
        <dbReference type="EC" id="3.5.4.9"/>
    </reaction>
</comment>
<dbReference type="PROSITE" id="PS00766">
    <property type="entry name" value="THF_DHG_CYH_1"/>
    <property type="match status" value="1"/>
</dbReference>
<evidence type="ECO:0000256" key="4">
    <source>
        <dbReference type="ARBA" id="ARBA00022605"/>
    </source>
</evidence>
<evidence type="ECO:0000256" key="2">
    <source>
        <dbReference type="ARBA" id="ARBA00011738"/>
    </source>
</evidence>
<evidence type="ECO:0000256" key="12">
    <source>
        <dbReference type="HAMAP-Rule" id="MF_01576"/>
    </source>
</evidence>
<keyword evidence="8 12" id="KW-0560">Oxidoreductase</keyword>
<dbReference type="SUPFAM" id="SSF51735">
    <property type="entry name" value="NAD(P)-binding Rossmann-fold domains"/>
    <property type="match status" value="1"/>
</dbReference>
<dbReference type="EMBL" id="RCTF01000022">
    <property type="protein sequence ID" value="RLP73623.1"/>
    <property type="molecule type" value="Genomic_DNA"/>
</dbReference>
<dbReference type="EC" id="3.5.4.9" evidence="12"/>
<dbReference type="GO" id="GO:0006164">
    <property type="term" value="P:purine nucleotide biosynthetic process"/>
    <property type="evidence" value="ECO:0007669"/>
    <property type="project" value="UniProtKB-KW"/>
</dbReference>
<evidence type="ECO:0000256" key="11">
    <source>
        <dbReference type="ARBA" id="ARBA00023268"/>
    </source>
</evidence>
<evidence type="ECO:0000256" key="3">
    <source>
        <dbReference type="ARBA" id="ARBA00022563"/>
    </source>
</evidence>
<accession>A0A3L7A007</accession>
<name>A0A3L7A007_9HYPH</name>
<comment type="pathway">
    <text evidence="1 12">One-carbon metabolism; tetrahydrofolate interconversion.</text>
</comment>
<feature type="domain" description="Tetrahydrofolate dehydrogenase/cyclohydrolase catalytic" evidence="13">
    <location>
        <begin position="40"/>
        <end position="156"/>
    </location>
</feature>
<dbReference type="OrthoDB" id="9803580at2"/>
<evidence type="ECO:0000256" key="1">
    <source>
        <dbReference type="ARBA" id="ARBA00004777"/>
    </source>
</evidence>
<comment type="catalytic activity">
    <reaction evidence="12">
        <text>(6R)-5,10-methylene-5,6,7,8-tetrahydrofolate + NADP(+) = (6R)-5,10-methenyltetrahydrofolate + NADPH</text>
        <dbReference type="Rhea" id="RHEA:22812"/>
        <dbReference type="ChEBI" id="CHEBI:15636"/>
        <dbReference type="ChEBI" id="CHEBI:57455"/>
        <dbReference type="ChEBI" id="CHEBI:57783"/>
        <dbReference type="ChEBI" id="CHEBI:58349"/>
        <dbReference type="EC" id="1.5.1.5"/>
    </reaction>
</comment>
<evidence type="ECO:0000256" key="6">
    <source>
        <dbReference type="ARBA" id="ARBA00022801"/>
    </source>
</evidence>
<dbReference type="GO" id="GO:0005829">
    <property type="term" value="C:cytosol"/>
    <property type="evidence" value="ECO:0007669"/>
    <property type="project" value="TreeGrafter"/>
</dbReference>
<comment type="function">
    <text evidence="12">Catalyzes the oxidation of 5,10-methylenetetrahydrofolate to 5,10-methenyltetrahydrofolate and then the hydrolysis of 5,10-methenyltetrahydrofolate to 10-formyltetrahydrofolate.</text>
</comment>
<dbReference type="PANTHER" id="PTHR48099">
    <property type="entry name" value="C-1-TETRAHYDROFOLATE SYNTHASE, CYTOPLASMIC-RELATED"/>
    <property type="match status" value="1"/>
</dbReference>
<dbReference type="GO" id="GO:0004488">
    <property type="term" value="F:methylenetetrahydrofolate dehydrogenase (NADP+) activity"/>
    <property type="evidence" value="ECO:0007669"/>
    <property type="project" value="UniProtKB-UniRule"/>
</dbReference>
<dbReference type="CDD" id="cd01080">
    <property type="entry name" value="NAD_bind_m-THF_DH_Cyclohyd"/>
    <property type="match status" value="1"/>
</dbReference>
<dbReference type="PRINTS" id="PR00085">
    <property type="entry name" value="THFDHDRGNASE"/>
</dbReference>
<evidence type="ECO:0000256" key="7">
    <source>
        <dbReference type="ARBA" id="ARBA00022857"/>
    </source>
</evidence>
<dbReference type="InterPro" id="IPR046346">
    <property type="entry name" value="Aminoacid_DH-like_N_sf"/>
</dbReference>
<dbReference type="GO" id="GO:0009086">
    <property type="term" value="P:methionine biosynthetic process"/>
    <property type="evidence" value="ECO:0007669"/>
    <property type="project" value="UniProtKB-KW"/>
</dbReference>
<dbReference type="HAMAP" id="MF_01576">
    <property type="entry name" value="THF_DHG_CYH"/>
    <property type="match status" value="1"/>
</dbReference>
<dbReference type="UniPathway" id="UPA00193"/>
<dbReference type="InterPro" id="IPR036291">
    <property type="entry name" value="NAD(P)-bd_dom_sf"/>
</dbReference>
<dbReference type="InterPro" id="IPR020867">
    <property type="entry name" value="THF_DH/CycHdrlase_CS"/>
</dbReference>
<evidence type="ECO:0000313" key="15">
    <source>
        <dbReference type="EMBL" id="RLP73623.1"/>
    </source>
</evidence>
<dbReference type="GO" id="GO:0004477">
    <property type="term" value="F:methenyltetrahydrofolate cyclohydrolase activity"/>
    <property type="evidence" value="ECO:0007669"/>
    <property type="project" value="UniProtKB-UniRule"/>
</dbReference>
<keyword evidence="7 12" id="KW-0521">NADP</keyword>
<feature type="domain" description="Tetrahydrofolate dehydrogenase/cyclohydrolase NAD(P)-binding" evidence="14">
    <location>
        <begin position="175"/>
        <end position="321"/>
    </location>
</feature>